<feature type="region of interest" description="Disordered" evidence="1">
    <location>
        <begin position="93"/>
        <end position="121"/>
    </location>
</feature>
<evidence type="ECO:0000313" key="3">
    <source>
        <dbReference type="RefSeq" id="XP_017337156.1"/>
    </source>
</evidence>
<evidence type="ECO:0000313" key="2">
    <source>
        <dbReference type="Proteomes" id="UP000221080"/>
    </source>
</evidence>
<keyword evidence="2" id="KW-1185">Reference proteome</keyword>
<dbReference type="KEGG" id="ipu:108272854"/>
<proteinExistence type="predicted"/>
<organism evidence="2 3">
    <name type="scientific">Ictalurus punctatus</name>
    <name type="common">Channel catfish</name>
    <name type="synonym">Silurus punctatus</name>
    <dbReference type="NCBI Taxonomy" id="7998"/>
    <lineage>
        <taxon>Eukaryota</taxon>
        <taxon>Metazoa</taxon>
        <taxon>Chordata</taxon>
        <taxon>Craniata</taxon>
        <taxon>Vertebrata</taxon>
        <taxon>Euteleostomi</taxon>
        <taxon>Actinopterygii</taxon>
        <taxon>Neopterygii</taxon>
        <taxon>Teleostei</taxon>
        <taxon>Ostariophysi</taxon>
        <taxon>Siluriformes</taxon>
        <taxon>Ictaluridae</taxon>
        <taxon>Ictalurus</taxon>
    </lineage>
</organism>
<dbReference type="AlphaFoldDB" id="A0A2D0S4K7"/>
<protein>
    <submittedName>
        <fullName evidence="3">Uncharacterized protein LOC108272854</fullName>
    </submittedName>
</protein>
<reference evidence="3" key="2">
    <citation type="submission" date="2025-08" db="UniProtKB">
        <authorList>
            <consortium name="RefSeq"/>
        </authorList>
    </citation>
    <scope>IDENTIFICATION</scope>
    <source>
        <tissue evidence="3">Blood</tissue>
    </source>
</reference>
<gene>
    <name evidence="3" type="primary">LOC108272854</name>
</gene>
<dbReference type="RefSeq" id="XP_017337156.1">
    <property type="nucleotide sequence ID" value="XM_017481667.3"/>
</dbReference>
<dbReference type="Proteomes" id="UP000221080">
    <property type="component" value="Chromosome 12"/>
</dbReference>
<reference evidence="2" key="1">
    <citation type="journal article" date="2016" name="Nat. Commun.">
        <title>The channel catfish genome sequence provides insights into the evolution of scale formation in teleosts.</title>
        <authorList>
            <person name="Liu Z."/>
            <person name="Liu S."/>
            <person name="Yao J."/>
            <person name="Bao L."/>
            <person name="Zhang J."/>
            <person name="Li Y."/>
            <person name="Jiang C."/>
            <person name="Sun L."/>
            <person name="Wang R."/>
            <person name="Zhang Y."/>
            <person name="Zhou T."/>
            <person name="Zeng Q."/>
            <person name="Fu Q."/>
            <person name="Gao S."/>
            <person name="Li N."/>
            <person name="Koren S."/>
            <person name="Jiang Y."/>
            <person name="Zimin A."/>
            <person name="Xu P."/>
            <person name="Phillippy A.M."/>
            <person name="Geng X."/>
            <person name="Song L."/>
            <person name="Sun F."/>
            <person name="Li C."/>
            <person name="Wang X."/>
            <person name="Chen A."/>
            <person name="Jin Y."/>
            <person name="Yuan Z."/>
            <person name="Yang Y."/>
            <person name="Tan S."/>
            <person name="Peatman E."/>
            <person name="Lu J."/>
            <person name="Qin Z."/>
            <person name="Dunham R."/>
            <person name="Li Z."/>
            <person name="Sonstegard T."/>
            <person name="Feng J."/>
            <person name="Danzmann R.G."/>
            <person name="Schroeder S."/>
            <person name="Scheffler B."/>
            <person name="Duke M.V."/>
            <person name="Ballard L."/>
            <person name="Kucuktas H."/>
            <person name="Kaltenboeck L."/>
            <person name="Liu H."/>
            <person name="Armbruster J."/>
            <person name="Xie Y."/>
            <person name="Kirby M.L."/>
            <person name="Tian Y."/>
            <person name="Flanagan M.E."/>
            <person name="Mu W."/>
            <person name="Waldbieser G.C."/>
        </authorList>
    </citation>
    <scope>NUCLEOTIDE SEQUENCE [LARGE SCALE GENOMIC DNA]</scope>
    <source>
        <strain evidence="2">SDA103</strain>
    </source>
</reference>
<accession>A0A2D0S4K7</accession>
<name>A0A2D0S4K7_ICTPU</name>
<sequence>MGERQFFLSPLLEGLDLDLNTCYQLAHLTADITMLLEVLHTPSENVGFPPLLGYRIRPANVCVNASTQTDSLPAVPAVQSSNYQTDEDMAFSDLGSDVSPNFSPVSPEYTPPYTSAGYHSSPGHTPFYQPFSPYRSSLPDYSPTSPMNSQ</sequence>
<evidence type="ECO:0000256" key="1">
    <source>
        <dbReference type="SAM" id="MobiDB-lite"/>
    </source>
</evidence>
<dbReference type="GeneID" id="108272854"/>